<keyword evidence="1" id="KW-0732">Signal</keyword>
<dbReference type="STRING" id="153721.MYP_4391"/>
<evidence type="ECO:0000313" key="3">
    <source>
        <dbReference type="Proteomes" id="UP000030185"/>
    </source>
</evidence>
<name>A0A098LJI4_9BACT</name>
<comment type="caution">
    <text evidence="2">The sequence shown here is derived from an EMBL/GenBank/DDBJ whole genome shotgun (WGS) entry which is preliminary data.</text>
</comment>
<dbReference type="Proteomes" id="UP000030185">
    <property type="component" value="Unassembled WGS sequence"/>
</dbReference>
<keyword evidence="3" id="KW-1185">Reference proteome</keyword>
<dbReference type="EMBL" id="BBLT01000011">
    <property type="protein sequence ID" value="GAL87161.1"/>
    <property type="molecule type" value="Genomic_DNA"/>
</dbReference>
<evidence type="ECO:0000256" key="1">
    <source>
        <dbReference type="SAM" id="SignalP"/>
    </source>
</evidence>
<feature type="signal peptide" evidence="1">
    <location>
        <begin position="1"/>
        <end position="21"/>
    </location>
</feature>
<reference evidence="2 3" key="1">
    <citation type="submission" date="2014-09" db="EMBL/GenBank/DDBJ databases">
        <title>Sporocytophaga myxococcoides PG-01 genome sequencing.</title>
        <authorList>
            <person name="Liu L."/>
            <person name="Gao P.J."/>
            <person name="Chen G.J."/>
            <person name="Wang L.S."/>
        </authorList>
    </citation>
    <scope>NUCLEOTIDE SEQUENCE [LARGE SCALE GENOMIC DNA]</scope>
    <source>
        <strain evidence="2 3">PG-01</strain>
    </source>
</reference>
<dbReference type="PANTHER" id="PTHR42754">
    <property type="entry name" value="ENDOGLUCANASE"/>
    <property type="match status" value="1"/>
</dbReference>
<accession>A0A098LJI4</accession>
<gene>
    <name evidence="2" type="ORF">MYP_4391</name>
</gene>
<dbReference type="RefSeq" id="WP_045468058.1">
    <property type="nucleotide sequence ID" value="NZ_BBLT01000011.1"/>
</dbReference>
<protein>
    <submittedName>
        <fullName evidence="2">Uncharacterized protein</fullName>
    </submittedName>
</protein>
<sequence>MNKLFVSLVLSYLLVLAPSYAQTVYPMLVKSNEEFQHALGGDGEDECLNILEVKDKEKGYLISGNTQGIGAGKRDFYLSRIDSVGKLMWTKTYGGKDNEFGGFVEKTNDDNFVLVGYTESFNTDNNQILLIKVDSKGAVLWSKTIGLDRSVYATTLTVVRDGGFVILGETINKEGKIKHSDILVTKTDKDGNVLWSKIIGGERTDYGYSISQTIDHGYIIGGETNSFGKGDWDFYFVKLKESGDIEWTRVFGTDSSDYGRVARQAPDGTFILGGTCVTGKDVDMEIGLVRVDANGGLIWAKTMGGQNAEYLLDLVTLDEKSFAIAGYTSSFGLNQEDAFICILDFYGKMKWMKTYGGPLEDHGVSLCKTTNDGIILAGQTSSFGAKVKDVMLIKTTRKWSKYQCNANVVIPSSEKLISKVMSGGTQSDVRMNLYDVDISISDVKFSERTLCVPY</sequence>
<organism evidence="2 3">
    <name type="scientific">Sporocytophaga myxococcoides</name>
    <dbReference type="NCBI Taxonomy" id="153721"/>
    <lineage>
        <taxon>Bacteria</taxon>
        <taxon>Pseudomonadati</taxon>
        <taxon>Bacteroidota</taxon>
        <taxon>Cytophagia</taxon>
        <taxon>Cytophagales</taxon>
        <taxon>Cytophagaceae</taxon>
        <taxon>Sporocytophaga</taxon>
    </lineage>
</organism>
<feature type="chain" id="PRO_5001937411" evidence="1">
    <location>
        <begin position="22"/>
        <end position="454"/>
    </location>
</feature>
<dbReference type="eggNOG" id="COG1520">
    <property type="taxonomic scope" value="Bacteria"/>
</dbReference>
<evidence type="ECO:0000313" key="2">
    <source>
        <dbReference type="EMBL" id="GAL87161.1"/>
    </source>
</evidence>
<dbReference type="PANTHER" id="PTHR42754:SF1">
    <property type="entry name" value="LIPOPROTEIN"/>
    <property type="match status" value="1"/>
</dbReference>
<proteinExistence type="predicted"/>
<dbReference type="OrthoDB" id="1523346at2"/>
<dbReference type="AlphaFoldDB" id="A0A098LJI4"/>